<keyword evidence="3" id="KW-1185">Reference proteome</keyword>
<feature type="compositionally biased region" description="Polar residues" evidence="1">
    <location>
        <begin position="620"/>
        <end position="629"/>
    </location>
</feature>
<feature type="region of interest" description="Disordered" evidence="1">
    <location>
        <begin position="764"/>
        <end position="1055"/>
    </location>
</feature>
<feature type="compositionally biased region" description="Polar residues" evidence="1">
    <location>
        <begin position="425"/>
        <end position="437"/>
    </location>
</feature>
<feature type="compositionally biased region" description="Polar residues" evidence="1">
    <location>
        <begin position="231"/>
        <end position="244"/>
    </location>
</feature>
<feature type="compositionally biased region" description="Low complexity" evidence="1">
    <location>
        <begin position="194"/>
        <end position="213"/>
    </location>
</feature>
<feature type="compositionally biased region" description="Low complexity" evidence="1">
    <location>
        <begin position="252"/>
        <end position="271"/>
    </location>
</feature>
<accession>A0A8H4KZW4</accession>
<feature type="compositionally biased region" description="Acidic residues" evidence="1">
    <location>
        <begin position="961"/>
        <end position="979"/>
    </location>
</feature>
<feature type="compositionally biased region" description="Polar residues" evidence="1">
    <location>
        <begin position="819"/>
        <end position="828"/>
    </location>
</feature>
<sequence>MPRRRKSGVDSESFSVRWHSVANTAMPSADIMSSPDPLTDNIDSSVVVPPSTTRRVARSSLPSSQWSSRFSTMATSPRKQMFELEVGDDQAPQKLLVTVETEEPSATAGPGSARRKLFQTSSPLLPFSRRREMATTTTVPLKKAIEEEDAGDPNATPRKRGRPRKTNGTPLPGAGTKRKSGTPIKRTPRRPRTTKGTDTTDQTTETNAQPTPGTKRRGRPPKNRAIEPSSELGTESNRGITSTVKGRRRRQALAPEEVLEVANEAAELPPLRADDSQAGNEMTLIITPSEAEGNLQQANRTQSSVAAPRQSEPDSDIWMATLDDEPTPRPESRTDQALPAPSSPGHGADLETSEFGDYGYLAPAGSDVSSADEPQSDFQPRNNDTIANEEDFSMIFMDSLPSLQANLRSSVQEVAENDIGEETSMIINNTLESLRQSLQERDKPGLNQQTNETPDPPAADLSRPQGQPQEDAQEGPREEVREQPPHSSIRPPMTFSPNRNLSPRWLRSPRRMGSSPLRRQVLKLNARENAEAATNATEQHQSPVPSEQQGSPAHVDPEESNLYDDSFSEIPEEVLEAATPRRPRRVARHEPAEEDVEMEDAPPQPAEEHEDQEQEETGPRTASNASVLSRSDAGRLPTPDNTPPQIEAQDASPEKSTHLSQASTKSSLRGSSPLVSSPEAASTSRSQTVPEIVEEFVDEVIEEPAIDEAAEDMPEETMHDEPVRDDTALDGDLPDEDEELPDVVEPQHVGLSVDNEAHQPEVTPLNQMTSPVQDPQSLLPEGVPERVRRPTLSPIVRAGRALQSVTSDPPSPEAREQQLRSPFRSSVSRELGPREAQSNRRMSTSPGRSLAFPAVTQIPSVNEAYEDPFSSGTRHTGQASFMEALERSGGDPSPRRTRVSSRDSTASSMRFQPPSETEMSWVANEGPISDNLRGDVPLEAFGRPTGSVTSAALSNSQVDGAADEPEDEPEQDDDMDIWEFEAQRSSSHSTRQRSREKKTASPIHRRSALPSPWTKRAGRPTRHNSDVVSERRVAQEEEQAPDGVADEGAASQTAQVEEYSLLTQKENTGEQNKAPESAARTSRFDLSSFFSSPAAIPGMLAEKFLPVKKMSVFGARPVEPEPVETEDVLPTSSMFPQVPQKEFHPRASPRKDLFSSPLRSVEPEPRREELEERSREPLEEQEQEEQEEEEEEED</sequence>
<feature type="compositionally biased region" description="Basic and acidic residues" evidence="1">
    <location>
        <begin position="716"/>
        <end position="727"/>
    </location>
</feature>
<dbReference type="AlphaFoldDB" id="A0A8H4KZW4"/>
<feature type="compositionally biased region" description="Acidic residues" evidence="1">
    <location>
        <begin position="728"/>
        <end position="739"/>
    </location>
</feature>
<feature type="compositionally biased region" description="Polar residues" evidence="1">
    <location>
        <begin position="870"/>
        <end position="879"/>
    </location>
</feature>
<feature type="region of interest" description="Disordered" evidence="1">
    <location>
        <begin position="1063"/>
        <end position="1082"/>
    </location>
</feature>
<feature type="compositionally biased region" description="Low complexity" evidence="1">
    <location>
        <begin position="59"/>
        <end position="71"/>
    </location>
</feature>
<evidence type="ECO:0000313" key="3">
    <source>
        <dbReference type="Proteomes" id="UP000554235"/>
    </source>
</evidence>
<feature type="compositionally biased region" description="Basic and acidic residues" evidence="1">
    <location>
        <begin position="1161"/>
        <end position="1178"/>
    </location>
</feature>
<feature type="compositionally biased region" description="Polar residues" evidence="1">
    <location>
        <begin position="764"/>
        <end position="776"/>
    </location>
</feature>
<feature type="compositionally biased region" description="Polar residues" evidence="1">
    <location>
        <begin position="679"/>
        <end position="688"/>
    </location>
</feature>
<dbReference type="InterPro" id="IPR017956">
    <property type="entry name" value="AT_hook_DNA-bd_motif"/>
</dbReference>
<dbReference type="GO" id="GO:0003677">
    <property type="term" value="F:DNA binding"/>
    <property type="evidence" value="ECO:0007669"/>
    <property type="project" value="InterPro"/>
</dbReference>
<feature type="compositionally biased region" description="Basic and acidic residues" evidence="1">
    <location>
        <begin position="1141"/>
        <end position="1153"/>
    </location>
</feature>
<protein>
    <submittedName>
        <fullName evidence="2">Uncharacterized protein</fullName>
    </submittedName>
</protein>
<feature type="compositionally biased region" description="Polar residues" evidence="1">
    <location>
        <begin position="946"/>
        <end position="958"/>
    </location>
</feature>
<feature type="region of interest" description="Disordered" evidence="1">
    <location>
        <begin position="418"/>
        <end position="739"/>
    </location>
</feature>
<dbReference type="EMBL" id="JAADYS010001926">
    <property type="protein sequence ID" value="KAF4460510.1"/>
    <property type="molecule type" value="Genomic_DNA"/>
</dbReference>
<feature type="compositionally biased region" description="Acidic residues" evidence="1">
    <location>
        <begin position="692"/>
        <end position="715"/>
    </location>
</feature>
<comment type="caution">
    <text evidence="2">The sequence shown here is derived from an EMBL/GenBank/DDBJ whole genome shotgun (WGS) entry which is preliminary data.</text>
</comment>
<feature type="compositionally biased region" description="Polar residues" evidence="1">
    <location>
        <begin position="294"/>
        <end position="305"/>
    </location>
</feature>
<reference evidence="2 3" key="1">
    <citation type="submission" date="2020-01" db="EMBL/GenBank/DDBJ databases">
        <title>Identification and distribution of gene clusters putatively required for synthesis of sphingolipid metabolism inhibitors in phylogenetically diverse species of the filamentous fungus Fusarium.</title>
        <authorList>
            <person name="Kim H.-S."/>
            <person name="Busman M."/>
            <person name="Brown D.W."/>
            <person name="Divon H."/>
            <person name="Uhlig S."/>
            <person name="Proctor R.H."/>
        </authorList>
    </citation>
    <scope>NUCLEOTIDE SEQUENCE [LARGE SCALE GENOMIC DNA]</scope>
    <source>
        <strain evidence="2 3">NRRL 20459</strain>
    </source>
</reference>
<feature type="compositionally biased region" description="Acidic residues" evidence="1">
    <location>
        <begin position="1179"/>
        <end position="1194"/>
    </location>
</feature>
<gene>
    <name evidence="2" type="ORF">FALBO_12717</name>
</gene>
<feature type="compositionally biased region" description="Low complexity" evidence="1">
    <location>
        <begin position="666"/>
        <end position="678"/>
    </location>
</feature>
<feature type="compositionally biased region" description="Polar residues" evidence="1">
    <location>
        <begin position="902"/>
        <end position="918"/>
    </location>
</feature>
<feature type="non-terminal residue" evidence="2">
    <location>
        <position position="1194"/>
    </location>
</feature>
<feature type="region of interest" description="Disordered" evidence="1">
    <location>
        <begin position="100"/>
        <end position="390"/>
    </location>
</feature>
<feature type="compositionally biased region" description="Basic residues" evidence="1">
    <location>
        <begin position="176"/>
        <end position="193"/>
    </location>
</feature>
<feature type="region of interest" description="Disordered" evidence="1">
    <location>
        <begin position="1115"/>
        <end position="1194"/>
    </location>
</feature>
<feature type="compositionally biased region" description="Acidic residues" evidence="1">
    <location>
        <begin position="558"/>
        <end position="575"/>
    </location>
</feature>
<feature type="compositionally biased region" description="Basic and acidic residues" evidence="1">
    <location>
        <begin position="474"/>
        <end position="484"/>
    </location>
</feature>
<dbReference type="Proteomes" id="UP000554235">
    <property type="component" value="Unassembled WGS sequence"/>
</dbReference>
<feature type="compositionally biased region" description="Polar residues" evidence="1">
    <location>
        <begin position="539"/>
        <end position="551"/>
    </location>
</feature>
<feature type="region of interest" description="Disordered" evidence="1">
    <location>
        <begin position="42"/>
        <end position="74"/>
    </location>
</feature>
<name>A0A8H4KZW4_9HYPO</name>
<organism evidence="2 3">
    <name type="scientific">Fusarium albosuccineum</name>
    <dbReference type="NCBI Taxonomy" id="1237068"/>
    <lineage>
        <taxon>Eukaryota</taxon>
        <taxon>Fungi</taxon>
        <taxon>Dikarya</taxon>
        <taxon>Ascomycota</taxon>
        <taxon>Pezizomycotina</taxon>
        <taxon>Sordariomycetes</taxon>
        <taxon>Hypocreomycetidae</taxon>
        <taxon>Hypocreales</taxon>
        <taxon>Nectriaceae</taxon>
        <taxon>Fusarium</taxon>
        <taxon>Fusarium decemcellulare species complex</taxon>
    </lineage>
</organism>
<evidence type="ECO:0000256" key="1">
    <source>
        <dbReference type="SAM" id="MobiDB-lite"/>
    </source>
</evidence>
<feature type="compositionally biased region" description="Polar residues" evidence="1">
    <location>
        <begin position="367"/>
        <end position="386"/>
    </location>
</feature>
<evidence type="ECO:0000313" key="2">
    <source>
        <dbReference type="EMBL" id="KAF4460510.1"/>
    </source>
</evidence>
<dbReference type="SMART" id="SM00384">
    <property type="entry name" value="AT_hook"/>
    <property type="match status" value="4"/>
</dbReference>
<feature type="compositionally biased region" description="Basic and acidic residues" evidence="1">
    <location>
        <begin position="1023"/>
        <end position="1035"/>
    </location>
</feature>
<dbReference type="OrthoDB" id="3946221at2759"/>
<proteinExistence type="predicted"/>